<feature type="compositionally biased region" description="Polar residues" evidence="1">
    <location>
        <begin position="135"/>
        <end position="149"/>
    </location>
</feature>
<reference evidence="2 3" key="1">
    <citation type="submission" date="2016-05" db="EMBL/GenBank/DDBJ databases">
        <title>Genome sequencing reveals origins of a unique bacterial endosymbiosis in the earliest lineages of terrestrial Fungi.</title>
        <authorList>
            <consortium name="DOE Joint Genome Institute"/>
            <person name="Uehling J."/>
            <person name="Gryganskyi A."/>
            <person name="Hameed K."/>
            <person name="Tschaplinski T."/>
            <person name="Misztal P."/>
            <person name="Wu S."/>
            <person name="Desiro A."/>
            <person name="Vande Pol N."/>
            <person name="Du Z.-Y."/>
            <person name="Zienkiewicz A."/>
            <person name="Zienkiewicz K."/>
            <person name="Morin E."/>
            <person name="Tisserant E."/>
            <person name="Splivallo R."/>
            <person name="Hainaut M."/>
            <person name="Henrissat B."/>
            <person name="Ohm R."/>
            <person name="Kuo A."/>
            <person name="Yan J."/>
            <person name="Lipzen A."/>
            <person name="Nolan M."/>
            <person name="Labutti K."/>
            <person name="Barry K."/>
            <person name="Goldstein A."/>
            <person name="Labbe J."/>
            <person name="Schadt C."/>
            <person name="Tuskan G."/>
            <person name="Grigoriev I."/>
            <person name="Martin F."/>
            <person name="Vilgalys R."/>
            <person name="Bonito G."/>
        </authorList>
    </citation>
    <scope>NUCLEOTIDE SEQUENCE [LARGE SCALE GENOMIC DNA]</scope>
    <source>
        <strain evidence="2 3">AG-77</strain>
    </source>
</reference>
<organism evidence="2 3">
    <name type="scientific">Linnemannia elongata AG-77</name>
    <dbReference type="NCBI Taxonomy" id="1314771"/>
    <lineage>
        <taxon>Eukaryota</taxon>
        <taxon>Fungi</taxon>
        <taxon>Fungi incertae sedis</taxon>
        <taxon>Mucoromycota</taxon>
        <taxon>Mortierellomycotina</taxon>
        <taxon>Mortierellomycetes</taxon>
        <taxon>Mortierellales</taxon>
        <taxon>Mortierellaceae</taxon>
        <taxon>Linnemannia</taxon>
    </lineage>
</organism>
<protein>
    <submittedName>
        <fullName evidence="2">Uncharacterized protein</fullName>
    </submittedName>
</protein>
<feature type="compositionally biased region" description="Low complexity" evidence="1">
    <location>
        <begin position="68"/>
        <end position="91"/>
    </location>
</feature>
<feature type="region of interest" description="Disordered" evidence="1">
    <location>
        <begin position="494"/>
        <end position="544"/>
    </location>
</feature>
<name>A0A197JXN5_9FUNG</name>
<gene>
    <name evidence="2" type="ORF">K457DRAFT_137988</name>
</gene>
<feature type="compositionally biased region" description="Low complexity" evidence="1">
    <location>
        <begin position="185"/>
        <end position="197"/>
    </location>
</feature>
<evidence type="ECO:0000313" key="3">
    <source>
        <dbReference type="Proteomes" id="UP000078512"/>
    </source>
</evidence>
<feature type="region of interest" description="Disordered" evidence="1">
    <location>
        <begin position="1"/>
        <end position="154"/>
    </location>
</feature>
<feature type="compositionally biased region" description="Low complexity" evidence="1">
    <location>
        <begin position="453"/>
        <end position="462"/>
    </location>
</feature>
<feature type="compositionally biased region" description="Polar residues" evidence="1">
    <location>
        <begin position="38"/>
        <end position="47"/>
    </location>
</feature>
<dbReference type="EMBL" id="KV442042">
    <property type="protein sequence ID" value="OAQ29206.1"/>
    <property type="molecule type" value="Genomic_DNA"/>
</dbReference>
<dbReference type="Proteomes" id="UP000078512">
    <property type="component" value="Unassembled WGS sequence"/>
</dbReference>
<feature type="compositionally biased region" description="Polar residues" evidence="1">
    <location>
        <begin position="97"/>
        <end position="118"/>
    </location>
</feature>
<feature type="compositionally biased region" description="Basic residues" evidence="1">
    <location>
        <begin position="389"/>
        <end position="399"/>
    </location>
</feature>
<sequence>MASVMPFPNVATHRRMPHLSKEPKATSTPKPTVDIDLPQQQQLQSTVLPPHSSVAPPSDRTDSSSNDSALKAIASSASSTTQQQQLQNSTTGKGHLTLSTTATTSPYGNSNNNAKQITSGASSSSSLPLEGAGGYSSTTPLTSASTVSTPLADPLHHSHQLHNIQDHESSLHGHGHDREHPPQPLLQHNQHQQQPLNAPHGSSTINHQHHPASSSTSPFPHAAPPPLPSGTVPILSSCPSNASATHESRVIKSALYDAFGCLYHPVQHTHTPCSPSGLCSGNTSQAGKLPMCATSSQTQVQQRSGEVTPSSLISPSPRAMSPMLRPHLGPSAPITPLELCSENGFSSHGYGSGGYFGIVHGHGSVLGSSSSSMSSRQSLQQQHLGPNHYHTHHSHHNIHGHGQQQHTLPPAPSILNRTGSLSKHQPQHHHHHHHHHQEDTLLHPQSHHHHDSSTGSNSSLLSRKSSLGDIHLDPTEHPVLCSLQTLSLTHPHPANHYHPHLGHDLGHDRVSIPDPDLSNGSERGMTTMPLTPSGVLSKANGPKA</sequence>
<evidence type="ECO:0000256" key="1">
    <source>
        <dbReference type="SAM" id="MobiDB-lite"/>
    </source>
</evidence>
<proteinExistence type="predicted"/>
<feature type="compositionally biased region" description="Low complexity" evidence="1">
    <location>
        <begin position="119"/>
        <end position="130"/>
    </location>
</feature>
<feature type="region of interest" description="Disordered" evidence="1">
    <location>
        <begin position="366"/>
        <end position="462"/>
    </location>
</feature>
<feature type="compositionally biased region" description="Low complexity" evidence="1">
    <location>
        <begin position="366"/>
        <end position="388"/>
    </location>
</feature>
<feature type="compositionally biased region" description="Basic and acidic residues" evidence="1">
    <location>
        <begin position="168"/>
        <end position="181"/>
    </location>
</feature>
<keyword evidence="3" id="KW-1185">Reference proteome</keyword>
<dbReference type="AlphaFoldDB" id="A0A197JXN5"/>
<accession>A0A197JXN5</accession>
<feature type="compositionally biased region" description="Basic and acidic residues" evidence="1">
    <location>
        <begin position="501"/>
        <end position="511"/>
    </location>
</feature>
<evidence type="ECO:0000313" key="2">
    <source>
        <dbReference type="EMBL" id="OAQ29206.1"/>
    </source>
</evidence>
<feature type="region of interest" description="Disordered" evidence="1">
    <location>
        <begin position="168"/>
        <end position="231"/>
    </location>
</feature>
<feature type="compositionally biased region" description="Low complexity" evidence="1">
    <location>
        <begin position="211"/>
        <end position="220"/>
    </location>
</feature>
<dbReference type="OrthoDB" id="2439263at2759"/>
<feature type="compositionally biased region" description="Basic residues" evidence="1">
    <location>
        <begin position="425"/>
        <end position="435"/>
    </location>
</feature>